<sequence length="159" mass="17856">MTTPTSNAENFLNEPRFNRTFTLPADPSRGRTNPFTIKYVDHGYRNEAHPEQEHVLLYSPPLVGSRLLLVTKDDLAIRHKIRIIAADRPGMGGTDAAAPKDRIALWTGKCSRRPAHTDKLVRLVGNWLAPAIGGSRGWRAAKREEGMRAEIMKRVYEEG</sequence>
<name>A0AAD4F1P8_9PEZI</name>
<dbReference type="Proteomes" id="UP001197093">
    <property type="component" value="Unassembled WGS sequence"/>
</dbReference>
<accession>A0AAD4F1P8</accession>
<comment type="caution">
    <text evidence="1">The sequence shown here is derived from an EMBL/GenBank/DDBJ whole genome shotgun (WGS) entry which is preliminary data.</text>
</comment>
<gene>
    <name evidence="1" type="ORF">NEMBOFW57_001105</name>
</gene>
<reference evidence="1" key="1">
    <citation type="submission" date="2023-02" db="EMBL/GenBank/DDBJ databases">
        <authorList>
            <person name="Palmer J.M."/>
        </authorList>
    </citation>
    <scope>NUCLEOTIDE SEQUENCE</scope>
    <source>
        <strain evidence="1">FW57</strain>
    </source>
</reference>
<evidence type="ECO:0000313" key="1">
    <source>
        <dbReference type="EMBL" id="KAG7291095.1"/>
    </source>
</evidence>
<organism evidence="1 2">
    <name type="scientific">Staphylotrichum longicolle</name>
    <dbReference type="NCBI Taxonomy" id="669026"/>
    <lineage>
        <taxon>Eukaryota</taxon>
        <taxon>Fungi</taxon>
        <taxon>Dikarya</taxon>
        <taxon>Ascomycota</taxon>
        <taxon>Pezizomycotina</taxon>
        <taxon>Sordariomycetes</taxon>
        <taxon>Sordariomycetidae</taxon>
        <taxon>Sordariales</taxon>
        <taxon>Chaetomiaceae</taxon>
        <taxon>Staphylotrichum</taxon>
    </lineage>
</organism>
<keyword evidence="2" id="KW-1185">Reference proteome</keyword>
<proteinExistence type="predicted"/>
<protein>
    <submittedName>
        <fullName evidence="1">Uncharacterized protein</fullName>
    </submittedName>
</protein>
<dbReference type="EMBL" id="JAHCVI010000001">
    <property type="protein sequence ID" value="KAG7291095.1"/>
    <property type="molecule type" value="Genomic_DNA"/>
</dbReference>
<evidence type="ECO:0000313" key="2">
    <source>
        <dbReference type="Proteomes" id="UP001197093"/>
    </source>
</evidence>
<dbReference type="AlphaFoldDB" id="A0AAD4F1P8"/>